<dbReference type="Proteomes" id="UP001183202">
    <property type="component" value="Unassembled WGS sequence"/>
</dbReference>
<dbReference type="EMBL" id="JAVREJ010000025">
    <property type="protein sequence ID" value="MDT0353047.1"/>
    <property type="molecule type" value="Genomic_DNA"/>
</dbReference>
<reference evidence="4" key="1">
    <citation type="submission" date="2023-07" db="EMBL/GenBank/DDBJ databases">
        <title>30 novel species of actinomycetes from the DSMZ collection.</title>
        <authorList>
            <person name="Nouioui I."/>
        </authorList>
    </citation>
    <scope>NUCLEOTIDE SEQUENCE [LARGE SCALE GENOMIC DNA]</scope>
    <source>
        <strain evidence="4">DSM 45834</strain>
    </source>
</reference>
<protein>
    <submittedName>
        <fullName evidence="3">Serine hydrolase domain-containing protein</fullName>
        <ecNumber evidence="3">3.1.1.103</ecNumber>
    </submittedName>
</protein>
<dbReference type="InterPro" id="IPR012338">
    <property type="entry name" value="Beta-lactam/transpept-like"/>
</dbReference>
<feature type="signal peptide" evidence="1">
    <location>
        <begin position="1"/>
        <end position="30"/>
    </location>
</feature>
<keyword evidence="1" id="KW-0732">Signal</keyword>
<keyword evidence="3" id="KW-0670">Pyruvate</keyword>
<evidence type="ECO:0000313" key="3">
    <source>
        <dbReference type="EMBL" id="MDT0353047.1"/>
    </source>
</evidence>
<dbReference type="RefSeq" id="WP_311559561.1">
    <property type="nucleotide sequence ID" value="NZ_JAVREJ010000025.1"/>
</dbReference>
<evidence type="ECO:0000256" key="1">
    <source>
        <dbReference type="SAM" id="SignalP"/>
    </source>
</evidence>
<evidence type="ECO:0000313" key="4">
    <source>
        <dbReference type="Proteomes" id="UP001183202"/>
    </source>
</evidence>
<dbReference type="SUPFAM" id="SSF56601">
    <property type="entry name" value="beta-lactamase/transpeptidase-like"/>
    <property type="match status" value="1"/>
</dbReference>
<feature type="chain" id="PRO_5047415184" evidence="1">
    <location>
        <begin position="31"/>
        <end position="428"/>
    </location>
</feature>
<dbReference type="PANTHER" id="PTHR46825">
    <property type="entry name" value="D-ALANYL-D-ALANINE-CARBOXYPEPTIDASE/ENDOPEPTIDASE AMPH"/>
    <property type="match status" value="1"/>
</dbReference>
<evidence type="ECO:0000259" key="2">
    <source>
        <dbReference type="Pfam" id="PF00144"/>
    </source>
</evidence>
<organism evidence="3 4">
    <name type="scientific">Pseudonocardia charpentierae</name>
    <dbReference type="NCBI Taxonomy" id="3075545"/>
    <lineage>
        <taxon>Bacteria</taxon>
        <taxon>Bacillati</taxon>
        <taxon>Actinomycetota</taxon>
        <taxon>Actinomycetes</taxon>
        <taxon>Pseudonocardiales</taxon>
        <taxon>Pseudonocardiaceae</taxon>
        <taxon>Pseudonocardia</taxon>
    </lineage>
</organism>
<comment type="caution">
    <text evidence="3">The sequence shown here is derived from an EMBL/GenBank/DDBJ whole genome shotgun (WGS) entry which is preliminary data.</text>
</comment>
<dbReference type="InterPro" id="IPR050491">
    <property type="entry name" value="AmpC-like"/>
</dbReference>
<keyword evidence="4" id="KW-1185">Reference proteome</keyword>
<accession>A0ABU2NGF3</accession>
<dbReference type="GO" id="GO:0016787">
    <property type="term" value="F:hydrolase activity"/>
    <property type="evidence" value="ECO:0007669"/>
    <property type="project" value="UniProtKB-KW"/>
</dbReference>
<dbReference type="Gene3D" id="3.40.710.10">
    <property type="entry name" value="DD-peptidase/beta-lactamase superfamily"/>
    <property type="match status" value="1"/>
</dbReference>
<proteinExistence type="predicted"/>
<dbReference type="Pfam" id="PF00144">
    <property type="entry name" value="Beta-lactamase"/>
    <property type="match status" value="1"/>
</dbReference>
<sequence length="428" mass="44443">MMGTPTARAAAVLLAVGALTVTACSGPVPATPPAAAPTGAAAGAMPGPGSVVRSSLDHAAMDAVVEQTATELHQPGMVVLIRTPHDEYVNARGVTEWRGSTPVTPDTKMRIGSNTKTMTGTAILQMVQEGKIALTDPVARYLPDVPGGEAITIAQLGDMRSGLFNYTETLELNTALDTEPGRVWTNEELLALAFANPPYFAPGQGWHYSNTNTVLLGEIAEQIDRKPLDRILQDRFFTPMGLRGTSFPAGADSTMPASYSHGYMYGTNVAQLSDPSLPAGQLAEVEAGTLDPADHTDDNTSWAGAAGRGVSTTNDLAVWVKAMVGGQLLDAATQQARVDSMLPTGNGADYGFALAQLGPLYGHTGGLPGFNSFMGYDPVNDVTIVAWANLAPAANGFPPAEAVVAGLLPLVYATPPPVPDLPEAQLPG</sequence>
<keyword evidence="3" id="KW-0378">Hydrolase</keyword>
<feature type="domain" description="Beta-lactamase-related" evidence="2">
    <location>
        <begin position="62"/>
        <end position="394"/>
    </location>
</feature>
<dbReference type="InterPro" id="IPR001466">
    <property type="entry name" value="Beta-lactam-related"/>
</dbReference>
<dbReference type="PANTHER" id="PTHR46825:SF7">
    <property type="entry name" value="D-ALANYL-D-ALANINE CARBOXYPEPTIDASE"/>
    <property type="match status" value="1"/>
</dbReference>
<name>A0ABU2NGF3_9PSEU</name>
<gene>
    <name evidence="3" type="ORF">RM445_26385</name>
</gene>
<dbReference type="EC" id="3.1.1.103" evidence="3"/>